<gene>
    <name evidence="2" type="ORF">ACFSCY_03800</name>
</gene>
<name>A0ABW4FCX4_9PSEU</name>
<dbReference type="EMBL" id="JBHUCP010000003">
    <property type="protein sequence ID" value="MFD1528555.1"/>
    <property type="molecule type" value="Genomic_DNA"/>
</dbReference>
<proteinExistence type="predicted"/>
<organism evidence="2 3">
    <name type="scientific">Pseudonocardia aurantiaca</name>
    <dbReference type="NCBI Taxonomy" id="75290"/>
    <lineage>
        <taxon>Bacteria</taxon>
        <taxon>Bacillati</taxon>
        <taxon>Actinomycetota</taxon>
        <taxon>Actinomycetes</taxon>
        <taxon>Pseudonocardiales</taxon>
        <taxon>Pseudonocardiaceae</taxon>
        <taxon>Pseudonocardia</taxon>
    </lineage>
</organism>
<protein>
    <submittedName>
        <fullName evidence="2">Uncharacterized protein</fullName>
    </submittedName>
</protein>
<dbReference type="Proteomes" id="UP001597145">
    <property type="component" value="Unassembled WGS sequence"/>
</dbReference>
<keyword evidence="3" id="KW-1185">Reference proteome</keyword>
<feature type="coiled-coil region" evidence="1">
    <location>
        <begin position="6"/>
        <end position="61"/>
    </location>
</feature>
<keyword evidence="1" id="KW-0175">Coiled coil</keyword>
<dbReference type="Gene3D" id="6.10.250.2700">
    <property type="match status" value="1"/>
</dbReference>
<dbReference type="RefSeq" id="WP_343969604.1">
    <property type="nucleotide sequence ID" value="NZ_BAAAJG010000001.1"/>
</dbReference>
<sequence>MPEPDEESLESRVRNLEDEVRVSRSDAAAARVLAGGADREVSDVRSELRAHNQVLNALRETQLEQGQQIAELRSELRLEVGQLRSEMQQGFGTLHTGMAQITALLTTRDDGESG</sequence>
<evidence type="ECO:0000313" key="3">
    <source>
        <dbReference type="Proteomes" id="UP001597145"/>
    </source>
</evidence>
<comment type="caution">
    <text evidence="2">The sequence shown here is derived from an EMBL/GenBank/DDBJ whole genome shotgun (WGS) entry which is preliminary data.</text>
</comment>
<reference evidence="3" key="1">
    <citation type="journal article" date="2019" name="Int. J. Syst. Evol. Microbiol.">
        <title>The Global Catalogue of Microorganisms (GCM) 10K type strain sequencing project: providing services to taxonomists for standard genome sequencing and annotation.</title>
        <authorList>
            <consortium name="The Broad Institute Genomics Platform"/>
            <consortium name="The Broad Institute Genome Sequencing Center for Infectious Disease"/>
            <person name="Wu L."/>
            <person name="Ma J."/>
        </authorList>
    </citation>
    <scope>NUCLEOTIDE SEQUENCE [LARGE SCALE GENOMIC DNA]</scope>
    <source>
        <strain evidence="3">JCM 12165</strain>
    </source>
</reference>
<evidence type="ECO:0000313" key="2">
    <source>
        <dbReference type="EMBL" id="MFD1528555.1"/>
    </source>
</evidence>
<evidence type="ECO:0000256" key="1">
    <source>
        <dbReference type="SAM" id="Coils"/>
    </source>
</evidence>
<accession>A0ABW4FCX4</accession>